<keyword evidence="6" id="KW-0418">Kinase</keyword>
<dbReference type="Pfam" id="PF07495">
    <property type="entry name" value="Y_Y_Y"/>
    <property type="match status" value="1"/>
</dbReference>
<dbReference type="KEGG" id="sli:Slin_0448"/>
<dbReference type="Pfam" id="PF02518">
    <property type="entry name" value="HATPase_c"/>
    <property type="match status" value="1"/>
</dbReference>
<dbReference type="InterPro" id="IPR011110">
    <property type="entry name" value="Reg_prop"/>
</dbReference>
<dbReference type="Pfam" id="PF07494">
    <property type="entry name" value="Reg_prop"/>
    <property type="match status" value="5"/>
</dbReference>
<evidence type="ECO:0000256" key="4">
    <source>
        <dbReference type="SAM" id="Coils"/>
    </source>
</evidence>
<evidence type="ECO:0000256" key="1">
    <source>
        <dbReference type="ARBA" id="ARBA00000085"/>
    </source>
</evidence>
<dbReference type="SUPFAM" id="SSF47384">
    <property type="entry name" value="Homodimeric domain of signal transducing histidine kinase"/>
    <property type="match status" value="1"/>
</dbReference>
<dbReference type="SUPFAM" id="SSF55874">
    <property type="entry name" value="ATPase domain of HSP90 chaperone/DNA topoisomerase II/histidine kinase"/>
    <property type="match status" value="1"/>
</dbReference>
<evidence type="ECO:0000259" key="5">
    <source>
        <dbReference type="PROSITE" id="PS50109"/>
    </source>
</evidence>
<dbReference type="RefSeq" id="WP_012925064.1">
    <property type="nucleotide sequence ID" value="NC_013730.1"/>
</dbReference>
<evidence type="ECO:0000256" key="2">
    <source>
        <dbReference type="ARBA" id="ARBA00012438"/>
    </source>
</evidence>
<name>D2QEF7_SPILD</name>
<organism evidence="6 7">
    <name type="scientific">Spirosoma linguale (strain ATCC 33905 / DSM 74 / LMG 10896 / Claus 1)</name>
    <dbReference type="NCBI Taxonomy" id="504472"/>
    <lineage>
        <taxon>Bacteria</taxon>
        <taxon>Pseudomonadati</taxon>
        <taxon>Bacteroidota</taxon>
        <taxon>Cytophagia</taxon>
        <taxon>Cytophagales</taxon>
        <taxon>Cytophagaceae</taxon>
        <taxon>Spirosoma</taxon>
    </lineage>
</organism>
<dbReference type="SMART" id="SM00388">
    <property type="entry name" value="HisKA"/>
    <property type="match status" value="1"/>
</dbReference>
<gene>
    <name evidence="6" type="ordered locus">Slin_0448</name>
</gene>
<proteinExistence type="predicted"/>
<dbReference type="Pfam" id="PF00512">
    <property type="entry name" value="HisKA"/>
    <property type="match status" value="1"/>
</dbReference>
<dbReference type="SUPFAM" id="SSF63829">
    <property type="entry name" value="Calcium-dependent phosphotriesterase"/>
    <property type="match status" value="3"/>
</dbReference>
<dbReference type="InterPro" id="IPR036097">
    <property type="entry name" value="HisK_dim/P_sf"/>
</dbReference>
<evidence type="ECO:0000313" key="6">
    <source>
        <dbReference type="EMBL" id="ADB36512.1"/>
    </source>
</evidence>
<dbReference type="InterPro" id="IPR036890">
    <property type="entry name" value="HATPase_C_sf"/>
</dbReference>
<comment type="catalytic activity">
    <reaction evidence="1">
        <text>ATP + protein L-histidine = ADP + protein N-phospho-L-histidine.</text>
        <dbReference type="EC" id="2.7.13.3"/>
    </reaction>
</comment>
<dbReference type="GO" id="GO:0000155">
    <property type="term" value="F:phosphorelay sensor kinase activity"/>
    <property type="evidence" value="ECO:0007669"/>
    <property type="project" value="InterPro"/>
</dbReference>
<dbReference type="InterPro" id="IPR003594">
    <property type="entry name" value="HATPase_dom"/>
</dbReference>
<dbReference type="InterPro" id="IPR013783">
    <property type="entry name" value="Ig-like_fold"/>
</dbReference>
<dbReference type="HOGENOM" id="CLU_000445_28_2_10"/>
<dbReference type="EC" id="2.7.13.3" evidence="2"/>
<dbReference type="PRINTS" id="PR00344">
    <property type="entry name" value="BCTRLSENSOR"/>
</dbReference>
<dbReference type="InterPro" id="IPR003661">
    <property type="entry name" value="HisK_dim/P_dom"/>
</dbReference>
<dbReference type="eggNOG" id="COG4191">
    <property type="taxonomic scope" value="Bacteria"/>
</dbReference>
<dbReference type="InterPro" id="IPR011123">
    <property type="entry name" value="Y_Y_Y"/>
</dbReference>
<dbReference type="PROSITE" id="PS51450">
    <property type="entry name" value="LRR"/>
    <property type="match status" value="1"/>
</dbReference>
<reference evidence="6 7" key="1">
    <citation type="journal article" date="2010" name="Stand. Genomic Sci.">
        <title>Complete genome sequence of Spirosoma linguale type strain (1).</title>
        <authorList>
            <person name="Lail K."/>
            <person name="Sikorski J."/>
            <person name="Saunders E."/>
            <person name="Lapidus A."/>
            <person name="Glavina Del Rio T."/>
            <person name="Copeland A."/>
            <person name="Tice H."/>
            <person name="Cheng J.-F."/>
            <person name="Lucas S."/>
            <person name="Nolan M."/>
            <person name="Bruce D."/>
            <person name="Goodwin L."/>
            <person name="Pitluck S."/>
            <person name="Ivanova N."/>
            <person name="Mavromatis K."/>
            <person name="Ovchinnikova G."/>
            <person name="Pati A."/>
            <person name="Chen A."/>
            <person name="Palaniappan K."/>
            <person name="Land M."/>
            <person name="Hauser L."/>
            <person name="Chang Y.-J."/>
            <person name="Jeffries C.D."/>
            <person name="Chain P."/>
            <person name="Brettin T."/>
            <person name="Detter J.C."/>
            <person name="Schuetze A."/>
            <person name="Rohde M."/>
            <person name="Tindall B.J."/>
            <person name="Goeker M."/>
            <person name="Bristow J."/>
            <person name="Eisen J.A."/>
            <person name="Markowitz V."/>
            <person name="Hugenholtz P."/>
            <person name="Kyrpides N.C."/>
            <person name="Klenk H.-P."/>
            <person name="Chen F."/>
        </authorList>
    </citation>
    <scope>NUCLEOTIDE SEQUENCE [LARGE SCALE GENOMIC DNA]</scope>
    <source>
        <strain evidence="7">ATCC 33905 / DSM 74 / LMG 10896 / Claus 1</strain>
    </source>
</reference>
<dbReference type="SMART" id="SM00387">
    <property type="entry name" value="HATPase_c"/>
    <property type="match status" value="1"/>
</dbReference>
<dbReference type="PANTHER" id="PTHR43547">
    <property type="entry name" value="TWO-COMPONENT HISTIDINE KINASE"/>
    <property type="match status" value="1"/>
</dbReference>
<evidence type="ECO:0000256" key="3">
    <source>
        <dbReference type="ARBA" id="ARBA00022553"/>
    </source>
</evidence>
<dbReference type="InterPro" id="IPR005467">
    <property type="entry name" value="His_kinase_dom"/>
</dbReference>
<sequence>MNTHRAHFDHWLKSACARWFGWYTAVFILSVSFSRTSAQPAADKFDHLSTKNGLSNNSINCILQDREGYMWFGTNDGLNKYDGYSFQVFQTDPARPAHSLTDNRIMGLCEDPKNRLWVVTEGAGLHEINKQTGNVTHHPIHADHENWWNNQISIYADRQGVLWLCSYGGLIRYEPERHHFTLYPSPKREVPVKSVFEDRQNRFWVTTSQGLYLFDRQTGHFALMPVQKATDPQPWFGPMYLDSNDVLWLGAVGKGLFQLDLRHSPLRIVPHATKGTINKYMYLGALHRDQQGFMWMGTTDGLQRIDTKTSQAFTYLPNPDALHNLGSMNVQAVYHDRAGTLWAGTDNGIDKQALNTKPFTTYQIRRSVGIVNLPENKVASLAIDSRNRVWFSNQENLYRLNLRTNQITEIPASLFGNTPQHKNNLHALFQDGQDKLWIGTWDGLYQLDQLTNRSIKFPTEVAAQFVGRGKNGKIWLSGEGGAASFDPLNSKFTYYKYNPSDTSGLPEKYIYGMLISQTGDIWLTLRGKGLSRLNPQSGRFTHYRAGMKPGQLNSNEIGTIYEDKSGTIWLGSTRGGLNWFDPKTGKFSHLTTKDGLPSDWIIGITEDNRGYLWLSTKKGLCRFDPRTRSFRPYDNNDGLPNNDFRVNTVSRSGNSLFFGTLNGLVRFNPDSIQTDRQPFPVYVTTFKVGDSFLPVTRKQYTLAHHENYLSFEFVALTYGLPERNQYAYKLSGIDNDWIKNGSRRFASYTNLPAGKYTFQVKAANSDGVWRQLESPLTIQILAPWWQTWPAYVLYTLTGLGSMWALATYRSRKLLLANRQLEDIIANRTNEIRRQSDELALQRDSLEKTLTELTSTQRQLIHREKMASLGELTAGIAHEIQNPLNFVNNFSEVSTELAGELLDLLANGQQANAATLASYIQANLQKINHHGKRADSIVKNMLQHSRFSNGKKFPTNLNKLIDEHLRLAYQGVRVNDKSITVHLVTDFDPTIGVLDVVPQDIGRVLLNLFNNAFYSIAAKQKGRAADYEPEIRVSTRRHPTFVELRIRDNGLGIPQTVLEKIYQPFFTTKPSGQGTGLGLSLSYDIITKGHEGELSVDTSEGQFADFMIKLPLPPA</sequence>
<dbReference type="Gene3D" id="3.30.565.10">
    <property type="entry name" value="Histidine kinase-like ATPase, C-terminal domain"/>
    <property type="match status" value="1"/>
</dbReference>
<dbReference type="Gene3D" id="2.130.10.10">
    <property type="entry name" value="YVTN repeat-like/Quinoprotein amine dehydrogenase"/>
    <property type="match status" value="3"/>
</dbReference>
<keyword evidence="6" id="KW-0808">Transferase</keyword>
<dbReference type="PROSITE" id="PS50109">
    <property type="entry name" value="HIS_KIN"/>
    <property type="match status" value="1"/>
</dbReference>
<dbReference type="InterPro" id="IPR015943">
    <property type="entry name" value="WD40/YVTN_repeat-like_dom_sf"/>
</dbReference>
<dbReference type="EMBL" id="CP001769">
    <property type="protein sequence ID" value="ADB36512.1"/>
    <property type="molecule type" value="Genomic_DNA"/>
</dbReference>
<dbReference type="InterPro" id="IPR004358">
    <property type="entry name" value="Sig_transdc_His_kin-like_C"/>
</dbReference>
<keyword evidence="3" id="KW-0597">Phosphoprotein</keyword>
<protein>
    <recommendedName>
        <fullName evidence="2">histidine kinase</fullName>
        <ecNumber evidence="2">2.7.13.3</ecNumber>
    </recommendedName>
</protein>
<evidence type="ECO:0000313" key="7">
    <source>
        <dbReference type="Proteomes" id="UP000002028"/>
    </source>
</evidence>
<dbReference type="CDD" id="cd00082">
    <property type="entry name" value="HisKA"/>
    <property type="match status" value="1"/>
</dbReference>
<dbReference type="PANTHER" id="PTHR43547:SF2">
    <property type="entry name" value="HYBRID SIGNAL TRANSDUCTION HISTIDINE KINASE C"/>
    <property type="match status" value="1"/>
</dbReference>
<keyword evidence="7" id="KW-1185">Reference proteome</keyword>
<accession>D2QEF7</accession>
<dbReference type="Proteomes" id="UP000002028">
    <property type="component" value="Chromosome"/>
</dbReference>
<dbReference type="InterPro" id="IPR001611">
    <property type="entry name" value="Leu-rich_rpt"/>
</dbReference>
<dbReference type="Gene3D" id="2.60.40.10">
    <property type="entry name" value="Immunoglobulins"/>
    <property type="match status" value="1"/>
</dbReference>
<dbReference type="AlphaFoldDB" id="D2QEF7"/>
<feature type="domain" description="Histidine kinase" evidence="5">
    <location>
        <begin position="874"/>
        <end position="1113"/>
    </location>
</feature>
<feature type="coiled-coil region" evidence="4">
    <location>
        <begin position="817"/>
        <end position="855"/>
    </location>
</feature>
<dbReference type="STRING" id="504472.Slin_0448"/>
<dbReference type="Gene3D" id="1.10.287.130">
    <property type="match status" value="1"/>
</dbReference>
<keyword evidence="4" id="KW-0175">Coiled coil</keyword>
<dbReference type="eggNOG" id="COG3292">
    <property type="taxonomic scope" value="Bacteria"/>
</dbReference>